<evidence type="ECO:0000256" key="2">
    <source>
        <dbReference type="SAM" id="MobiDB-lite"/>
    </source>
</evidence>
<name>A0A484KL75_9ASTE</name>
<feature type="region of interest" description="Disordered" evidence="2">
    <location>
        <begin position="1"/>
        <end position="28"/>
    </location>
</feature>
<dbReference type="PANTHER" id="PTHR11413:SF110">
    <property type="entry name" value="CYSTEINE PROTEINASE INHIBITOR 6"/>
    <property type="match status" value="1"/>
</dbReference>
<keyword evidence="1" id="KW-0646">Protease inhibitor</keyword>
<dbReference type="InterPro" id="IPR036910">
    <property type="entry name" value="HMG_box_dom_sf"/>
</dbReference>
<organism evidence="3 4">
    <name type="scientific">Cuscuta campestris</name>
    <dbReference type="NCBI Taxonomy" id="132261"/>
    <lineage>
        <taxon>Eukaryota</taxon>
        <taxon>Viridiplantae</taxon>
        <taxon>Streptophyta</taxon>
        <taxon>Embryophyta</taxon>
        <taxon>Tracheophyta</taxon>
        <taxon>Spermatophyta</taxon>
        <taxon>Magnoliopsida</taxon>
        <taxon>eudicotyledons</taxon>
        <taxon>Gunneridae</taxon>
        <taxon>Pentapetalae</taxon>
        <taxon>asterids</taxon>
        <taxon>lamiids</taxon>
        <taxon>Solanales</taxon>
        <taxon>Convolvulaceae</taxon>
        <taxon>Cuscuteae</taxon>
        <taxon>Cuscuta</taxon>
        <taxon>Cuscuta subgen. Grammica</taxon>
        <taxon>Cuscuta sect. Cleistogrammica</taxon>
    </lineage>
</organism>
<evidence type="ECO:0000256" key="1">
    <source>
        <dbReference type="RuleBase" id="RU362130"/>
    </source>
</evidence>
<dbReference type="AlphaFoldDB" id="A0A484KL75"/>
<dbReference type="InterPro" id="IPR046350">
    <property type="entry name" value="Cystatin_sf"/>
</dbReference>
<dbReference type="Proteomes" id="UP000595140">
    <property type="component" value="Unassembled WGS sequence"/>
</dbReference>
<dbReference type="GO" id="GO:0004869">
    <property type="term" value="F:cysteine-type endopeptidase inhibitor activity"/>
    <property type="evidence" value="ECO:0007669"/>
    <property type="project" value="UniProtKB-KW"/>
</dbReference>
<dbReference type="SUPFAM" id="SSF47095">
    <property type="entry name" value="HMG-box"/>
    <property type="match status" value="1"/>
</dbReference>
<dbReference type="Gene3D" id="3.10.450.10">
    <property type="match status" value="2"/>
</dbReference>
<dbReference type="EMBL" id="OOIL02000450">
    <property type="protein sequence ID" value="VFQ65185.1"/>
    <property type="molecule type" value="Genomic_DNA"/>
</dbReference>
<reference evidence="3 4" key="1">
    <citation type="submission" date="2018-04" db="EMBL/GenBank/DDBJ databases">
        <authorList>
            <person name="Vogel A."/>
        </authorList>
    </citation>
    <scope>NUCLEOTIDE SEQUENCE [LARGE SCALE GENOMIC DNA]</scope>
</reference>
<gene>
    <name evidence="3" type="ORF">CCAM_LOCUS6961</name>
</gene>
<accession>A0A484KL75</accession>
<comment type="similarity">
    <text evidence="1">Belongs to the cystatin family. Phytocystatin subfamily.</text>
</comment>
<dbReference type="PANTHER" id="PTHR11413">
    <property type="entry name" value="CYSTATIN FAMILY MEMBER"/>
    <property type="match status" value="1"/>
</dbReference>
<feature type="region of interest" description="Disordered" evidence="2">
    <location>
        <begin position="403"/>
        <end position="423"/>
    </location>
</feature>
<dbReference type="InterPro" id="IPR027214">
    <property type="entry name" value="Cystatin"/>
</dbReference>
<evidence type="ECO:0000313" key="4">
    <source>
        <dbReference type="Proteomes" id="UP000595140"/>
    </source>
</evidence>
<keyword evidence="1" id="KW-0789">Thiol protease inhibitor</keyword>
<dbReference type="OrthoDB" id="1589209at2759"/>
<dbReference type="SUPFAM" id="SSF54403">
    <property type="entry name" value="Cystatin/monellin"/>
    <property type="match status" value="2"/>
</dbReference>
<evidence type="ECO:0000313" key="3">
    <source>
        <dbReference type="EMBL" id="VFQ65185.1"/>
    </source>
</evidence>
<proteinExistence type="inferred from homology"/>
<protein>
    <recommendedName>
        <fullName evidence="1">Cysteine proteinase inhibitor</fullName>
    </recommendedName>
</protein>
<sequence>MDENVEDNNKNLDGPATSIPRRRKRYRVMNRSEYTAKGKKAGKSGGNYGDGCYSNVPGGIFPVRPTSCEWKPAEKVAQFAALKQAEDGGVPLEYRQLVKVNMQGVGGIMYYLTFTACDTTDGREKIFKAKVMCDARDLSLHLKEFKVDNDRNKSAEKMRNEVVDVLEKIAAFRKENPHLFPVLPPRPPAPNRSGEIKVLSVYLTPKKGVIRAIAFRIFLKEMRTQNPTWKYAKVRKTASRKWKSFINNDKVPYFHKAQQEFNRKAYGSWELGYDVDGCSGSLPGGIFRVQPSSCDWKPSEKAAQFAAMKQAEDGGIPLVYRQLVKVNMQAVGGIMYYLTFTACDTTDGREKIFKAKVMCDARDLSLHLKEFKVDNDPNKSAEKMRNEVVDVLEKNSTFRKENPRLFPVLPPRPPAPNRSGEMKEMWTQNPSWKYAKGCVPKSCVVVSGAKE</sequence>
<keyword evidence="4" id="KW-1185">Reference proteome</keyword>